<dbReference type="STRING" id="196109.A0A136JDP9"/>
<dbReference type="InterPro" id="IPR026832">
    <property type="entry name" value="Asteroid"/>
</dbReference>
<comment type="similarity">
    <text evidence="1">Belongs to the asteroid family.</text>
</comment>
<protein>
    <submittedName>
        <fullName evidence="4">XPG domain containing-domain-containing protein</fullName>
    </submittedName>
</protein>
<name>A0A136JDP9_9PEZI</name>
<dbReference type="PANTHER" id="PTHR15665:SF1">
    <property type="entry name" value="PROTEIN ASTEROID HOMOLOG 1"/>
    <property type="match status" value="1"/>
</dbReference>
<dbReference type="Pfam" id="PF12813">
    <property type="entry name" value="XPG_I_2"/>
    <property type="match status" value="1"/>
</dbReference>
<proteinExistence type="inferred from homology"/>
<evidence type="ECO:0000313" key="4">
    <source>
        <dbReference type="EMBL" id="KXJ95266.1"/>
    </source>
</evidence>
<dbReference type="InterPro" id="IPR039436">
    <property type="entry name" value="Asteroid_dom"/>
</dbReference>
<reference evidence="5" key="1">
    <citation type="submission" date="2016-02" db="EMBL/GenBank/DDBJ databases">
        <title>Draft genome sequence of Microdochium bolleyi, a fungal endophyte of beachgrass.</title>
        <authorList>
            <consortium name="DOE Joint Genome Institute"/>
            <person name="David A.S."/>
            <person name="May G."/>
            <person name="Haridas S."/>
            <person name="Lim J."/>
            <person name="Wang M."/>
            <person name="Labutti K."/>
            <person name="Lipzen A."/>
            <person name="Barry K."/>
            <person name="Grigoriev I.V."/>
        </authorList>
    </citation>
    <scope>NUCLEOTIDE SEQUENCE [LARGE SCALE GENOMIC DNA]</scope>
    <source>
        <strain evidence="5">J235TASD1</strain>
    </source>
</reference>
<accession>A0A136JDP9</accession>
<feature type="region of interest" description="Disordered" evidence="2">
    <location>
        <begin position="557"/>
        <end position="599"/>
    </location>
</feature>
<gene>
    <name evidence="4" type="ORF">Micbo1qcDRAFT_230549</name>
</gene>
<evidence type="ECO:0000256" key="1">
    <source>
        <dbReference type="ARBA" id="ARBA00007398"/>
    </source>
</evidence>
<dbReference type="SUPFAM" id="SSF88723">
    <property type="entry name" value="PIN domain-like"/>
    <property type="match status" value="1"/>
</dbReference>
<dbReference type="OrthoDB" id="5297549at2759"/>
<dbReference type="Gene3D" id="3.40.50.1010">
    <property type="entry name" value="5'-nuclease"/>
    <property type="match status" value="1"/>
</dbReference>
<dbReference type="Proteomes" id="UP000070501">
    <property type="component" value="Unassembled WGS sequence"/>
</dbReference>
<evidence type="ECO:0000313" key="5">
    <source>
        <dbReference type="Proteomes" id="UP000070501"/>
    </source>
</evidence>
<evidence type="ECO:0000259" key="3">
    <source>
        <dbReference type="Pfam" id="PF12813"/>
    </source>
</evidence>
<dbReference type="InParanoid" id="A0A136JDP9"/>
<organism evidence="4 5">
    <name type="scientific">Microdochium bolleyi</name>
    <dbReference type="NCBI Taxonomy" id="196109"/>
    <lineage>
        <taxon>Eukaryota</taxon>
        <taxon>Fungi</taxon>
        <taxon>Dikarya</taxon>
        <taxon>Ascomycota</taxon>
        <taxon>Pezizomycotina</taxon>
        <taxon>Sordariomycetes</taxon>
        <taxon>Xylariomycetidae</taxon>
        <taxon>Xylariales</taxon>
        <taxon>Microdochiaceae</taxon>
        <taxon>Microdochium</taxon>
    </lineage>
</organism>
<dbReference type="AlphaFoldDB" id="A0A136JDP9"/>
<dbReference type="EMBL" id="KQ964246">
    <property type="protein sequence ID" value="KXJ95266.1"/>
    <property type="molecule type" value="Genomic_DNA"/>
</dbReference>
<dbReference type="PANTHER" id="PTHR15665">
    <property type="entry name" value="ASTEROID PROTEIN"/>
    <property type="match status" value="1"/>
</dbReference>
<dbReference type="InterPro" id="IPR029060">
    <property type="entry name" value="PIN-like_dom_sf"/>
</dbReference>
<feature type="domain" description="Asteroid" evidence="3">
    <location>
        <begin position="147"/>
        <end position="386"/>
    </location>
</feature>
<sequence length="599" mass="66118">MGIRGLTDAVRPFGTPAALDHNDVVIDGPALVHKILSGCLLLGPRGKTYFCQPSYAELGEITIAWLDKLKTHDITVRKIYFDGFLPSSKWDVRIQRLNSQTEKLRRLASQEVQGMLVPPSDVFKSIVPDISITRVTGHNPNELLPHPAFLVPAVIDALRRHDCWGSLIQLVPGEADDFCIADIKENGGTVITSDSDLLVQDLGVNGFVCFFSDLAESRRDGESSLQALKFNYQMVNQKLGIEDHGGLLRVAFEMDQRKAPLSTAIKFAKKAAVCVFDSPKYTAFTEEHSPRTHISPDHPVLEAILTIDPRVSELVVQSQLLRNSSITPTSGMVRGHHRLSMFLPILTEDTCRKSSWTMSTKIRALAYSHLQTVSPCESQPVVEYRLLSSGRSQGGREVEILDATQFAGGRAEIFSTLAALGQDPELKQDLWFSFAIWLEMQWAAGEYDSPASVSLLERAKRSKGLLQRYPWSLVHFTAQINATLYSLRMLQQVLRAVKVLSPDMHDKDNDDLCEVLARLPGIDQWPTVDMVQPLLVKLGSTGLSSIARSLGIPDRAATKPATVATKKRKKSSSNTASSRNTAPRTGLNNPFALLGQEDG</sequence>
<keyword evidence="5" id="KW-1185">Reference proteome</keyword>
<feature type="compositionally biased region" description="Low complexity" evidence="2">
    <location>
        <begin position="572"/>
        <end position="582"/>
    </location>
</feature>
<evidence type="ECO:0000256" key="2">
    <source>
        <dbReference type="SAM" id="MobiDB-lite"/>
    </source>
</evidence>